<dbReference type="SMART" id="SM00387">
    <property type="entry name" value="HATPase_c"/>
    <property type="match status" value="1"/>
</dbReference>
<evidence type="ECO:0000313" key="10">
    <source>
        <dbReference type="EMBL" id="NVD42882.1"/>
    </source>
</evidence>
<dbReference type="InterPro" id="IPR036890">
    <property type="entry name" value="HATPase_C_sf"/>
</dbReference>
<dbReference type="GO" id="GO:0000160">
    <property type="term" value="P:phosphorelay signal transduction system"/>
    <property type="evidence" value="ECO:0007669"/>
    <property type="project" value="UniProtKB-KW"/>
</dbReference>
<name>A0A7Y6QC24_9HYPH</name>
<keyword evidence="3" id="KW-0597">Phosphoprotein</keyword>
<dbReference type="Gene3D" id="3.30.565.10">
    <property type="entry name" value="Histidine kinase-like ATPase, C-terminal domain"/>
    <property type="match status" value="1"/>
</dbReference>
<dbReference type="InterPro" id="IPR005467">
    <property type="entry name" value="His_kinase_dom"/>
</dbReference>
<keyword evidence="6" id="KW-0418">Kinase</keyword>
<organism evidence="10 11">
    <name type="scientific">Ensifer oleiphilus</name>
    <dbReference type="NCBI Taxonomy" id="2742698"/>
    <lineage>
        <taxon>Bacteria</taxon>
        <taxon>Pseudomonadati</taxon>
        <taxon>Pseudomonadota</taxon>
        <taxon>Alphaproteobacteria</taxon>
        <taxon>Hyphomicrobiales</taxon>
        <taxon>Rhizobiaceae</taxon>
        <taxon>Sinorhizobium/Ensifer group</taxon>
        <taxon>Ensifer</taxon>
    </lineage>
</organism>
<reference evidence="10 11" key="1">
    <citation type="submission" date="2020-06" db="EMBL/GenBank/DDBJ databases">
        <authorList>
            <person name="Grouzdev D.S."/>
        </authorList>
    </citation>
    <scope>NUCLEOTIDE SEQUENCE [LARGE SCALE GENOMIC DNA]</scope>
    <source>
        <strain evidence="10 11">HO-A22</strain>
    </source>
</reference>
<dbReference type="EC" id="2.7.13.3" evidence="2"/>
<dbReference type="RefSeq" id="WP_176356226.1">
    <property type="nucleotide sequence ID" value="NZ_JABWDU010000011.1"/>
</dbReference>
<evidence type="ECO:0000256" key="2">
    <source>
        <dbReference type="ARBA" id="ARBA00012438"/>
    </source>
</evidence>
<dbReference type="PRINTS" id="PR00344">
    <property type="entry name" value="BCTRLSENSOR"/>
</dbReference>
<keyword evidence="4" id="KW-0808">Transferase</keyword>
<accession>A0A7Y6QC24</accession>
<protein>
    <recommendedName>
        <fullName evidence="2">histidine kinase</fullName>
        <ecNumber evidence="2">2.7.13.3</ecNumber>
    </recommendedName>
</protein>
<dbReference type="InterPro" id="IPR003594">
    <property type="entry name" value="HATPase_dom"/>
</dbReference>
<dbReference type="AlphaFoldDB" id="A0A7Y6QC24"/>
<dbReference type="Proteomes" id="UP000520198">
    <property type="component" value="Unassembled WGS sequence"/>
</dbReference>
<sequence>MTRTMGHTKLPVSTDQATLVSSSVDVSACLVELAEMFRARLTPNVSLEVETDARILRVGCRKEDLQIAVMLLLQNAREALPMGGRISLSATCSASPSVKAEVEISVRDNGIGMPRQTLIQATVPYFTTKSNGLGGFGLPLVEEFARSVGGRIQLESEPTVGTLARIHLPIAG</sequence>
<keyword evidence="11" id="KW-1185">Reference proteome</keyword>
<dbReference type="PANTHER" id="PTHR43065">
    <property type="entry name" value="SENSOR HISTIDINE KINASE"/>
    <property type="match status" value="1"/>
</dbReference>
<evidence type="ECO:0000256" key="6">
    <source>
        <dbReference type="ARBA" id="ARBA00022777"/>
    </source>
</evidence>
<feature type="domain" description="Histidine kinase" evidence="9">
    <location>
        <begin position="1"/>
        <end position="172"/>
    </location>
</feature>
<dbReference type="PANTHER" id="PTHR43065:SF10">
    <property type="entry name" value="PEROXIDE STRESS-ACTIVATED HISTIDINE KINASE MAK3"/>
    <property type="match status" value="1"/>
</dbReference>
<comment type="catalytic activity">
    <reaction evidence="1">
        <text>ATP + protein L-histidine = ADP + protein N-phospho-L-histidine.</text>
        <dbReference type="EC" id="2.7.13.3"/>
    </reaction>
</comment>
<evidence type="ECO:0000256" key="8">
    <source>
        <dbReference type="ARBA" id="ARBA00023012"/>
    </source>
</evidence>
<dbReference type="InterPro" id="IPR004358">
    <property type="entry name" value="Sig_transdc_His_kin-like_C"/>
</dbReference>
<dbReference type="Pfam" id="PF02518">
    <property type="entry name" value="HATPase_c"/>
    <property type="match status" value="1"/>
</dbReference>
<dbReference type="SUPFAM" id="SSF55874">
    <property type="entry name" value="ATPase domain of HSP90 chaperone/DNA topoisomerase II/histidine kinase"/>
    <property type="match status" value="1"/>
</dbReference>
<comment type="caution">
    <text evidence="10">The sequence shown here is derived from an EMBL/GenBank/DDBJ whole genome shotgun (WGS) entry which is preliminary data.</text>
</comment>
<proteinExistence type="predicted"/>
<dbReference type="EMBL" id="JABWDU010000011">
    <property type="protein sequence ID" value="NVD42882.1"/>
    <property type="molecule type" value="Genomic_DNA"/>
</dbReference>
<keyword evidence="8" id="KW-0902">Two-component regulatory system</keyword>
<dbReference type="GO" id="GO:0005524">
    <property type="term" value="F:ATP binding"/>
    <property type="evidence" value="ECO:0007669"/>
    <property type="project" value="UniProtKB-KW"/>
</dbReference>
<evidence type="ECO:0000256" key="7">
    <source>
        <dbReference type="ARBA" id="ARBA00022840"/>
    </source>
</evidence>
<evidence type="ECO:0000313" key="11">
    <source>
        <dbReference type="Proteomes" id="UP000520198"/>
    </source>
</evidence>
<keyword evidence="5" id="KW-0547">Nucleotide-binding</keyword>
<evidence type="ECO:0000256" key="5">
    <source>
        <dbReference type="ARBA" id="ARBA00022741"/>
    </source>
</evidence>
<evidence type="ECO:0000256" key="4">
    <source>
        <dbReference type="ARBA" id="ARBA00022679"/>
    </source>
</evidence>
<dbReference type="PROSITE" id="PS50109">
    <property type="entry name" value="HIS_KIN"/>
    <property type="match status" value="1"/>
</dbReference>
<dbReference type="GO" id="GO:0004673">
    <property type="term" value="F:protein histidine kinase activity"/>
    <property type="evidence" value="ECO:0007669"/>
    <property type="project" value="UniProtKB-EC"/>
</dbReference>
<gene>
    <name evidence="10" type="ORF">HT585_28855</name>
</gene>
<evidence type="ECO:0000259" key="9">
    <source>
        <dbReference type="PROSITE" id="PS50109"/>
    </source>
</evidence>
<evidence type="ECO:0000256" key="3">
    <source>
        <dbReference type="ARBA" id="ARBA00022553"/>
    </source>
</evidence>
<keyword evidence="7" id="KW-0067">ATP-binding</keyword>
<evidence type="ECO:0000256" key="1">
    <source>
        <dbReference type="ARBA" id="ARBA00000085"/>
    </source>
</evidence>